<dbReference type="Gene3D" id="3.30.420.40">
    <property type="match status" value="2"/>
</dbReference>
<reference evidence="4" key="1">
    <citation type="submission" date="2020-05" db="EMBL/GenBank/DDBJ databases">
        <authorList>
            <person name="Chiriac C."/>
            <person name="Salcher M."/>
            <person name="Ghai R."/>
            <person name="Kavagutti S V."/>
        </authorList>
    </citation>
    <scope>NUCLEOTIDE SEQUENCE</scope>
</reference>
<dbReference type="InterPro" id="IPR050406">
    <property type="entry name" value="FGGY_Carb_Kinase"/>
</dbReference>
<dbReference type="EMBL" id="CAEZYW010000081">
    <property type="protein sequence ID" value="CAB4739055.1"/>
    <property type="molecule type" value="Genomic_DNA"/>
</dbReference>
<evidence type="ECO:0000259" key="3">
    <source>
        <dbReference type="Pfam" id="PF00370"/>
    </source>
</evidence>
<keyword evidence="1" id="KW-0808">Transferase</keyword>
<evidence type="ECO:0000256" key="1">
    <source>
        <dbReference type="ARBA" id="ARBA00022679"/>
    </source>
</evidence>
<sequence>MSTETLVGVDVGTTSVKAVACSLSGEVLASASRPTPWRRDGAHADIDPRELADVTIAVCADVASDERLGATGSAVVRGIGVTGIAETGVLLDSAGTPCAPALAWFDPRGDVQALRERVDRTEFQRATGVRLNSKPSIAKIMWLQRNVPGADRAVRHLCIGEWIVATLGGDEVTESSLASRTGLFDVHERTVWSAATEIVGPLMPDRHVWAGEKVGSAAGDIPSVLRGAALTVAGHDHQTASLIAGACRDGALFDSMGTAEALIRTVARTLTRDEMQQLTDLDISVGWGVLPGHQILLAGRLTGLSLERVSSLLGASDRASRLALGEQALQSVRGTQAPRIEQLDNESLTITGVTDGVTPALMWRVAVEDLTRIVDEPLAQMDEAVGPRGSSVVAGGWIHNPMVAEAKRKQLGSYRVSELDEPGALGAAFLGGVAAGLLSRPQADGIARWLS</sequence>
<dbReference type="PIRSF" id="PIRSF000538">
    <property type="entry name" value="GlpK"/>
    <property type="match status" value="1"/>
</dbReference>
<evidence type="ECO:0000313" key="4">
    <source>
        <dbReference type="EMBL" id="CAB4739055.1"/>
    </source>
</evidence>
<dbReference type="InterPro" id="IPR043129">
    <property type="entry name" value="ATPase_NBD"/>
</dbReference>
<dbReference type="Pfam" id="PF00370">
    <property type="entry name" value="FGGY_N"/>
    <property type="match status" value="1"/>
</dbReference>
<dbReference type="InterPro" id="IPR018484">
    <property type="entry name" value="FGGY_N"/>
</dbReference>
<keyword evidence="2" id="KW-0418">Kinase</keyword>
<organism evidence="4">
    <name type="scientific">freshwater metagenome</name>
    <dbReference type="NCBI Taxonomy" id="449393"/>
    <lineage>
        <taxon>unclassified sequences</taxon>
        <taxon>metagenomes</taxon>
        <taxon>ecological metagenomes</taxon>
    </lineage>
</organism>
<name>A0A6J6SWG9_9ZZZZ</name>
<dbReference type="InterPro" id="IPR000577">
    <property type="entry name" value="Carb_kinase_FGGY"/>
</dbReference>
<dbReference type="AlphaFoldDB" id="A0A6J6SWG9"/>
<feature type="domain" description="Carbohydrate kinase FGGY N-terminal" evidence="3">
    <location>
        <begin position="6"/>
        <end position="200"/>
    </location>
</feature>
<protein>
    <submittedName>
        <fullName evidence="4">Unannotated protein</fullName>
    </submittedName>
</protein>
<gene>
    <name evidence="4" type="ORF">UFOPK2786_00668</name>
</gene>
<dbReference type="SUPFAM" id="SSF53067">
    <property type="entry name" value="Actin-like ATPase domain"/>
    <property type="match status" value="2"/>
</dbReference>
<dbReference type="GO" id="GO:0005975">
    <property type="term" value="P:carbohydrate metabolic process"/>
    <property type="evidence" value="ECO:0007669"/>
    <property type="project" value="InterPro"/>
</dbReference>
<accession>A0A6J6SWG9</accession>
<evidence type="ECO:0000256" key="2">
    <source>
        <dbReference type="ARBA" id="ARBA00022777"/>
    </source>
</evidence>
<dbReference type="GO" id="GO:0016301">
    <property type="term" value="F:kinase activity"/>
    <property type="evidence" value="ECO:0007669"/>
    <property type="project" value="UniProtKB-KW"/>
</dbReference>
<proteinExistence type="predicted"/>
<dbReference type="PANTHER" id="PTHR43095">
    <property type="entry name" value="SUGAR KINASE"/>
    <property type="match status" value="1"/>
</dbReference>
<dbReference type="CDD" id="cd07773">
    <property type="entry name" value="ASKHA_NBD_FGGY_FK"/>
    <property type="match status" value="1"/>
</dbReference>